<name>A0A8H5EUH6_9AGAR</name>
<proteinExistence type="inferred from homology"/>
<feature type="DNA-binding region" description="TEA" evidence="2">
    <location>
        <begin position="612"/>
        <end position="686"/>
    </location>
</feature>
<dbReference type="OrthoDB" id="10006572at2759"/>
<gene>
    <name evidence="5" type="ORF">D9619_002355</name>
</gene>
<dbReference type="InterPro" id="IPR000818">
    <property type="entry name" value="TEA/ATTS_dom"/>
</dbReference>
<dbReference type="Proteomes" id="UP000567179">
    <property type="component" value="Unassembled WGS sequence"/>
</dbReference>
<evidence type="ECO:0000259" key="4">
    <source>
        <dbReference type="PROSITE" id="PS51088"/>
    </source>
</evidence>
<dbReference type="SMART" id="SM00426">
    <property type="entry name" value="TEA"/>
    <property type="match status" value="1"/>
</dbReference>
<dbReference type="InterPro" id="IPR038096">
    <property type="entry name" value="TEA/ATTS_sf"/>
</dbReference>
<dbReference type="GO" id="GO:0003700">
    <property type="term" value="F:DNA-binding transcription factor activity"/>
    <property type="evidence" value="ECO:0007669"/>
    <property type="project" value="InterPro"/>
</dbReference>
<dbReference type="AlphaFoldDB" id="A0A8H5EUH6"/>
<reference evidence="5 6" key="1">
    <citation type="journal article" date="2020" name="ISME J.">
        <title>Uncovering the hidden diversity of litter-decomposition mechanisms in mushroom-forming fungi.</title>
        <authorList>
            <person name="Floudas D."/>
            <person name="Bentzer J."/>
            <person name="Ahren D."/>
            <person name="Johansson T."/>
            <person name="Persson P."/>
            <person name="Tunlid A."/>
        </authorList>
    </citation>
    <scope>NUCLEOTIDE SEQUENCE [LARGE SCALE GENOMIC DNA]</scope>
    <source>
        <strain evidence="5 6">CBS 101986</strain>
    </source>
</reference>
<evidence type="ECO:0000256" key="3">
    <source>
        <dbReference type="SAM" id="MobiDB-lite"/>
    </source>
</evidence>
<protein>
    <recommendedName>
        <fullName evidence="4">TEA domain-containing protein</fullName>
    </recommendedName>
</protein>
<evidence type="ECO:0000313" key="6">
    <source>
        <dbReference type="Proteomes" id="UP000567179"/>
    </source>
</evidence>
<comment type="caution">
    <text evidence="5">The sequence shown here is derived from an EMBL/GenBank/DDBJ whole genome shotgun (WGS) entry which is preliminary data.</text>
</comment>
<evidence type="ECO:0000256" key="1">
    <source>
        <dbReference type="ARBA" id="ARBA00008421"/>
    </source>
</evidence>
<keyword evidence="6" id="KW-1185">Reference proteome</keyword>
<feature type="domain" description="TEA" evidence="4">
    <location>
        <begin position="612"/>
        <end position="686"/>
    </location>
</feature>
<feature type="region of interest" description="Disordered" evidence="3">
    <location>
        <begin position="75"/>
        <end position="125"/>
    </location>
</feature>
<evidence type="ECO:0000256" key="2">
    <source>
        <dbReference type="PROSITE-ProRule" id="PRU00505"/>
    </source>
</evidence>
<organism evidence="5 6">
    <name type="scientific">Psilocybe cf. subviscida</name>
    <dbReference type="NCBI Taxonomy" id="2480587"/>
    <lineage>
        <taxon>Eukaryota</taxon>
        <taxon>Fungi</taxon>
        <taxon>Dikarya</taxon>
        <taxon>Basidiomycota</taxon>
        <taxon>Agaricomycotina</taxon>
        <taxon>Agaricomycetes</taxon>
        <taxon>Agaricomycetidae</taxon>
        <taxon>Agaricales</taxon>
        <taxon>Agaricineae</taxon>
        <taxon>Strophariaceae</taxon>
        <taxon>Psilocybe</taxon>
    </lineage>
</organism>
<dbReference type="Gene3D" id="6.10.20.40">
    <property type="entry name" value="TEA/ATTS domain"/>
    <property type="match status" value="1"/>
</dbReference>
<dbReference type="EMBL" id="JAACJJ010000056">
    <property type="protein sequence ID" value="KAF5312807.1"/>
    <property type="molecule type" value="Genomic_DNA"/>
</dbReference>
<sequence length="808" mass="89156">MMSTNIESRGRTRFFRGGIRGLLSTSSTLRRPDASHEGEQVVSGFSAPQLHAMFQDARNTNIHNATFNIYGSGPSVVSGSSSTESSSTPSSPAGSSSSSFGARTSPGTPMTDIDDPPCVNEPFPVPQTGPEIYVRSLMRQNRGYPLWIPSPNMSLPASYRASGVRLGDVGIITPEGGFSFFFNVLHEATHPINIDMLLPEHFAPYVPRGRTGALVHTESSVMTCLTSDTLMTKNYEDGTTILETSAKEAAVLMMPEPVYLSRLHDVNRFRQYVNEHLEGWYRHIKYELGWDVENGDLRVVYDCRKTAGFGIATVSNASPDSTTELKFMIDEPRTGITGCRYRWHYKGSAEVKAGPSVDDNADIRELQPDGGVPINQCLFLNTIDFTLSDDQWQRIDSDDSVAFSTYTPTIQTTAAKSLMSHELPHRDDSSSSTNSNDTKYNFQSRSARGNGLKPSALFKKIFHPSDVLGKFLLTKVLDAKSVAIFSEDWGPFMTEDVNDANSLIRSVLRANDVCEEGGMVYLRTRLQDTHATTMPEVSSMSSMSYVFATASPNSIPSGSNNSSVYNYSPSAAEPQVNLATRTYKSSTASLANPHTQDVFASIVKGRKSWKTLRGGEVVWPPELEAALIEGLKNYQPDDSRETHLLGRFPMRNRFISDWIFERTGRRRSAKQVGNRLQQLRDTYGENKLMKLLSPIPKSDIKPDIESDDGSYGNLSFDETLLKTLAIDTYPHHHHMDDISGMRGMDSMMGYESINSTNPNNASLNINSHVNTMPSVSTCNDRSSNGSGSMYANPVDYTPTLDMSGYTGT</sequence>
<accession>A0A8H5EUH6</accession>
<evidence type="ECO:0000313" key="5">
    <source>
        <dbReference type="EMBL" id="KAF5312807.1"/>
    </source>
</evidence>
<dbReference type="Pfam" id="PF01285">
    <property type="entry name" value="TEA"/>
    <property type="match status" value="1"/>
</dbReference>
<dbReference type="PROSITE" id="PS51088">
    <property type="entry name" value="TEA_2"/>
    <property type="match status" value="1"/>
</dbReference>
<comment type="similarity">
    <text evidence="1">Belongs to the TEC1 family.</text>
</comment>
<feature type="region of interest" description="Disordered" evidence="3">
    <location>
        <begin position="418"/>
        <end position="447"/>
    </location>
</feature>
<feature type="compositionally biased region" description="Low complexity" evidence="3">
    <location>
        <begin position="75"/>
        <end position="107"/>
    </location>
</feature>